<proteinExistence type="predicted"/>
<sequence length="132" mass="14089">MAILDFEKIVAIFKTDFDGRIHPDGSSMQLRGTGRAIVADIVRQAEVPADPKSKELPNVVLTVNEDKIENEPGITDNPAHALIRGWERANQTQARRIPRSVAKRLLDLFGAAAIPDDAPGNAVAAGGDASPA</sequence>
<dbReference type="OrthoDB" id="9937514at2"/>
<dbReference type="EMBL" id="VZPB01000064">
    <property type="protein sequence ID" value="KAB0575357.1"/>
    <property type="molecule type" value="Genomic_DNA"/>
</dbReference>
<comment type="caution">
    <text evidence="1">The sequence shown here is derived from an EMBL/GenBank/DDBJ whole genome shotgun (WGS) entry which is preliminary data.</text>
</comment>
<name>A0A643FAZ5_IDEDE</name>
<accession>A0A643FAZ5</accession>
<evidence type="ECO:0000313" key="1">
    <source>
        <dbReference type="EMBL" id="KAB0575357.1"/>
    </source>
</evidence>
<dbReference type="AlphaFoldDB" id="A0A643FAZ5"/>
<keyword evidence="2" id="KW-1185">Reference proteome</keyword>
<evidence type="ECO:0000313" key="2">
    <source>
        <dbReference type="Proteomes" id="UP000430120"/>
    </source>
</evidence>
<protein>
    <submittedName>
        <fullName evidence="1">Uncharacterized protein</fullName>
    </submittedName>
</protein>
<organism evidence="1 2">
    <name type="scientific">Ideonella dechloratans</name>
    <dbReference type="NCBI Taxonomy" id="36863"/>
    <lineage>
        <taxon>Bacteria</taxon>
        <taxon>Pseudomonadati</taxon>
        <taxon>Pseudomonadota</taxon>
        <taxon>Betaproteobacteria</taxon>
        <taxon>Burkholderiales</taxon>
        <taxon>Sphaerotilaceae</taxon>
        <taxon>Ideonella</taxon>
    </lineage>
</organism>
<dbReference type="Proteomes" id="UP000430120">
    <property type="component" value="Unassembled WGS sequence"/>
</dbReference>
<reference evidence="1 2" key="1">
    <citation type="submission" date="2019-09" db="EMBL/GenBank/DDBJ databases">
        <title>Draft genome sequences of 48 bacterial type strains from the CCUG.</title>
        <authorList>
            <person name="Tunovic T."/>
            <person name="Pineiro-Iglesias B."/>
            <person name="Unosson C."/>
            <person name="Inganas E."/>
            <person name="Ohlen M."/>
            <person name="Cardew S."/>
            <person name="Jensie-Markopoulos S."/>
            <person name="Salva-Serra F."/>
            <person name="Jaen-Luchoro D."/>
            <person name="Karlsson R."/>
            <person name="Svensson-Stadler L."/>
            <person name="Chun J."/>
            <person name="Moore E."/>
        </authorList>
    </citation>
    <scope>NUCLEOTIDE SEQUENCE [LARGE SCALE GENOMIC DNA]</scope>
    <source>
        <strain evidence="1 2">CCUG 30977</strain>
    </source>
</reference>
<gene>
    <name evidence="1" type="ORF">F7Q92_18605</name>
</gene>